<reference evidence="3" key="1">
    <citation type="journal article" date="2020" name="Stud. Mycol.">
        <title>101 Dothideomycetes genomes: a test case for predicting lifestyles and emergence of pathogens.</title>
        <authorList>
            <person name="Haridas S."/>
            <person name="Albert R."/>
            <person name="Binder M."/>
            <person name="Bloem J."/>
            <person name="Labutti K."/>
            <person name="Salamov A."/>
            <person name="Andreopoulos B."/>
            <person name="Baker S."/>
            <person name="Barry K."/>
            <person name="Bills G."/>
            <person name="Bluhm B."/>
            <person name="Cannon C."/>
            <person name="Castanera R."/>
            <person name="Culley D."/>
            <person name="Daum C."/>
            <person name="Ezra D."/>
            <person name="Gonzalez J."/>
            <person name="Henrissat B."/>
            <person name="Kuo A."/>
            <person name="Liang C."/>
            <person name="Lipzen A."/>
            <person name="Lutzoni F."/>
            <person name="Magnuson J."/>
            <person name="Mondo S."/>
            <person name="Nolan M."/>
            <person name="Ohm R."/>
            <person name="Pangilinan J."/>
            <person name="Park H.-J."/>
            <person name="Ramirez L."/>
            <person name="Alfaro M."/>
            <person name="Sun H."/>
            <person name="Tritt A."/>
            <person name="Yoshinaga Y."/>
            <person name="Zwiers L.-H."/>
            <person name="Turgeon B."/>
            <person name="Goodwin S."/>
            <person name="Spatafora J."/>
            <person name="Crous P."/>
            <person name="Grigoriev I."/>
        </authorList>
    </citation>
    <scope>NUCLEOTIDE SEQUENCE</scope>
    <source>
        <strain evidence="3">CBS 260.36</strain>
    </source>
</reference>
<dbReference type="InterPro" id="IPR001083">
    <property type="entry name" value="Cu_fist_DNA-bd_dom"/>
</dbReference>
<dbReference type="GO" id="GO:0003677">
    <property type="term" value="F:DNA binding"/>
    <property type="evidence" value="ECO:0007669"/>
    <property type="project" value="InterPro"/>
</dbReference>
<evidence type="ECO:0000256" key="1">
    <source>
        <dbReference type="SAM" id="MobiDB-lite"/>
    </source>
</evidence>
<feature type="compositionally biased region" description="Polar residues" evidence="1">
    <location>
        <begin position="183"/>
        <end position="207"/>
    </location>
</feature>
<gene>
    <name evidence="3" type="ORF">K461DRAFT_292857</name>
</gene>
<dbReference type="GO" id="GO:0005634">
    <property type="term" value="C:nucleus"/>
    <property type="evidence" value="ECO:0007669"/>
    <property type="project" value="InterPro"/>
</dbReference>
<dbReference type="PROSITE" id="PS50073">
    <property type="entry name" value="COPPER_FIST_2"/>
    <property type="match status" value="1"/>
</dbReference>
<comment type="caution">
    <text evidence="3">The sequence shown here is derived from an EMBL/GenBank/DDBJ whole genome shotgun (WGS) entry which is preliminary data.</text>
</comment>
<keyword evidence="4" id="KW-1185">Reference proteome</keyword>
<feature type="domain" description="Copper-fist" evidence="2">
    <location>
        <begin position="33"/>
        <end position="68"/>
    </location>
</feature>
<feature type="region of interest" description="Disordered" evidence="1">
    <location>
        <begin position="1"/>
        <end position="22"/>
    </location>
</feature>
<dbReference type="SUPFAM" id="SSF57879">
    <property type="entry name" value="Zinc domain conserved in yeast copper-regulated transcription factors"/>
    <property type="match status" value="1"/>
</dbReference>
<accession>A0A9P4J4Y3</accession>
<dbReference type="OrthoDB" id="5600085at2759"/>
<dbReference type="SMART" id="SM01090">
    <property type="entry name" value="Copper-fist"/>
    <property type="match status" value="1"/>
</dbReference>
<name>A0A9P4J4Y3_9PEZI</name>
<dbReference type="GO" id="GO:0003700">
    <property type="term" value="F:DNA-binding transcription factor activity"/>
    <property type="evidence" value="ECO:0007669"/>
    <property type="project" value="InterPro"/>
</dbReference>
<sequence length="521" mass="56593">MAGPASAAPLASKPVPPKDLINLRNPKNGEVYRFSCKTCIDGHRAPLCDPNKHYGKVVFRRPNPGRPARQCGHPKQAQCDCLAKRTLCCKLTDDEWEQVREGKVVTVTMYDSLDDLNHSALEAQPPQPMAFPTLPQRGPIMYHPYSNVRMQMMGIGGPQGNVDPPNDPFDWNGMAPRRMPANSAATRSRRQGSNPSSLHQSAPTSGPTDHLDQLHTFQANPQPLEDLHRTAQHAQFGQFQVDMPNSMEMHSRRPAFGRLDTRTPLATPGPPSEVSTPIENSAVALHRQLSIHQELSQLSPAMQECYLRNSSPIDAMSFSPSVAMSPVSDMDIGMGGLEVPTPPPTQSCCSRSPRPPRQVTQRVIGQWPMPPADPRSQFPCPNCASTMCTCSNCPSTMQSLSGGGAWAQACGRQGHLDNPFPPAFSAQLLQNGHASEGDGHVMDDVEKFALSPTEAKLPVHLMADHVTEEKIPIHLMAGHGPNGHGITTTSVSNPDLTADATVNPSMLQYQGGDHGMHWSGF</sequence>
<protein>
    <recommendedName>
        <fullName evidence="2">Copper-fist domain-containing protein</fullName>
    </recommendedName>
</protein>
<evidence type="ECO:0000259" key="2">
    <source>
        <dbReference type="PROSITE" id="PS50073"/>
    </source>
</evidence>
<dbReference type="AlphaFoldDB" id="A0A9P4J4Y3"/>
<feature type="region of interest" description="Disordered" evidence="1">
    <location>
        <begin position="156"/>
        <end position="213"/>
    </location>
</feature>
<dbReference type="Proteomes" id="UP000799439">
    <property type="component" value="Unassembled WGS sequence"/>
</dbReference>
<dbReference type="EMBL" id="ML996084">
    <property type="protein sequence ID" value="KAF2154190.1"/>
    <property type="molecule type" value="Genomic_DNA"/>
</dbReference>
<proteinExistence type="predicted"/>
<dbReference type="GO" id="GO:0005507">
    <property type="term" value="F:copper ion binding"/>
    <property type="evidence" value="ECO:0007669"/>
    <property type="project" value="InterPro"/>
</dbReference>
<evidence type="ECO:0000313" key="3">
    <source>
        <dbReference type="EMBL" id="KAF2154190.1"/>
    </source>
</evidence>
<evidence type="ECO:0000313" key="4">
    <source>
        <dbReference type="Proteomes" id="UP000799439"/>
    </source>
</evidence>
<organism evidence="3 4">
    <name type="scientific">Myriangium duriaei CBS 260.36</name>
    <dbReference type="NCBI Taxonomy" id="1168546"/>
    <lineage>
        <taxon>Eukaryota</taxon>
        <taxon>Fungi</taxon>
        <taxon>Dikarya</taxon>
        <taxon>Ascomycota</taxon>
        <taxon>Pezizomycotina</taxon>
        <taxon>Dothideomycetes</taxon>
        <taxon>Dothideomycetidae</taxon>
        <taxon>Myriangiales</taxon>
        <taxon>Myriangiaceae</taxon>
        <taxon>Myriangium</taxon>
    </lineage>
</organism>
<dbReference type="InterPro" id="IPR036395">
    <property type="entry name" value="Cu_fist_DNA-bd_dom_sf"/>
</dbReference>